<evidence type="ECO:0000256" key="5">
    <source>
        <dbReference type="ARBA" id="ARBA00023002"/>
    </source>
</evidence>
<dbReference type="GeneID" id="54477263"/>
<keyword evidence="3" id="KW-0479">Metal-binding</keyword>
<keyword evidence="5" id="KW-0560">Oxidoreductase</keyword>
<dbReference type="PANTHER" id="PTHR43350">
    <property type="entry name" value="NAD-DEPENDENT ALCOHOL DEHYDROGENASE"/>
    <property type="match status" value="1"/>
</dbReference>
<keyword evidence="4" id="KW-0862">Zinc</keyword>
<dbReference type="Pfam" id="PF08240">
    <property type="entry name" value="ADH_N"/>
    <property type="match status" value="1"/>
</dbReference>
<evidence type="ECO:0000313" key="8">
    <source>
        <dbReference type="Proteomes" id="UP000799767"/>
    </source>
</evidence>
<protein>
    <submittedName>
        <fullName evidence="7">Chaperonin 10-like protein</fullName>
    </submittedName>
</protein>
<dbReference type="SUPFAM" id="SSF51735">
    <property type="entry name" value="NAD(P)-binding Rossmann-fold domains"/>
    <property type="match status" value="1"/>
</dbReference>
<keyword evidence="8" id="KW-1185">Reference proteome</keyword>
<evidence type="ECO:0000256" key="1">
    <source>
        <dbReference type="ARBA" id="ARBA00001947"/>
    </source>
</evidence>
<dbReference type="InterPro" id="IPR036291">
    <property type="entry name" value="NAD(P)-bd_dom_sf"/>
</dbReference>
<evidence type="ECO:0000259" key="6">
    <source>
        <dbReference type="Pfam" id="PF08240"/>
    </source>
</evidence>
<accession>A0A6A6PH18</accession>
<dbReference type="GO" id="GO:0016491">
    <property type="term" value="F:oxidoreductase activity"/>
    <property type="evidence" value="ECO:0007669"/>
    <property type="project" value="UniProtKB-KW"/>
</dbReference>
<dbReference type="RefSeq" id="XP_033585859.1">
    <property type="nucleotide sequence ID" value="XM_033736261.1"/>
</dbReference>
<gene>
    <name evidence="7" type="ORF">BDY17DRAFT_319239</name>
</gene>
<proteinExistence type="inferred from homology"/>
<feature type="domain" description="Alcohol dehydrogenase-like N-terminal" evidence="6">
    <location>
        <begin position="34"/>
        <end position="148"/>
    </location>
</feature>
<name>A0A6A6PH18_9PEZI</name>
<dbReference type="InterPro" id="IPR013154">
    <property type="entry name" value="ADH-like_N"/>
</dbReference>
<evidence type="ECO:0000256" key="4">
    <source>
        <dbReference type="ARBA" id="ARBA00022833"/>
    </source>
</evidence>
<evidence type="ECO:0000256" key="2">
    <source>
        <dbReference type="ARBA" id="ARBA00008072"/>
    </source>
</evidence>
<dbReference type="AlphaFoldDB" id="A0A6A6PH18"/>
<dbReference type="CDD" id="cd05188">
    <property type="entry name" value="MDR"/>
    <property type="match status" value="1"/>
</dbReference>
<comment type="similarity">
    <text evidence="2">Belongs to the zinc-containing alcohol dehydrogenase family.</text>
</comment>
<dbReference type="Proteomes" id="UP000799767">
    <property type="component" value="Unassembled WGS sequence"/>
</dbReference>
<dbReference type="Gene3D" id="3.90.180.10">
    <property type="entry name" value="Medium-chain alcohol dehydrogenases, catalytic domain"/>
    <property type="match status" value="1"/>
</dbReference>
<dbReference type="InterPro" id="IPR011032">
    <property type="entry name" value="GroES-like_sf"/>
</dbReference>
<dbReference type="Gene3D" id="3.40.50.720">
    <property type="entry name" value="NAD(P)-binding Rossmann-like Domain"/>
    <property type="match status" value="1"/>
</dbReference>
<dbReference type="PANTHER" id="PTHR43350:SF17">
    <property type="entry name" value="NAD-DEPENDENT ALCOHOL DEHYDROGENASE"/>
    <property type="match status" value="1"/>
</dbReference>
<sequence>MASKIPTQQRALVLQKFGSDIQLQHVPTPQLELGTVIVRVSATTILSYQRGVYDGSRGLYGVPTPLVIGISAIGRVAGLPADATLLEEGQLVYVDCVVRGRDDPSALFLSAIHAGSKSGSKKLMADVYRDGSFAEYMRAPLENCIPLDETRLCKTLGYPIHDLMYMSCLLVSFGGLRDIGLEPGETVVVSPATGNFGGAGVLVAVAMGARVIAMGRNTTELARLKELAERGKPGACVETVPISGDEETDTAALKAFGTIDAVLDLTPPIASKSTHLKSAISALRHSGRVSLMGFPDLSASMWHVVGSNIVMKGKLMYSREDMLLFVKMLERGLFPKAQEFVDTKAFALEQWEEALDVAARHTGLGRQVIFVPEK</sequence>
<dbReference type="EMBL" id="MU001642">
    <property type="protein sequence ID" value="KAF2479289.1"/>
    <property type="molecule type" value="Genomic_DNA"/>
</dbReference>
<evidence type="ECO:0000313" key="7">
    <source>
        <dbReference type="EMBL" id="KAF2479289.1"/>
    </source>
</evidence>
<dbReference type="SUPFAM" id="SSF50129">
    <property type="entry name" value="GroES-like"/>
    <property type="match status" value="1"/>
</dbReference>
<reference evidence="7" key="1">
    <citation type="journal article" date="2020" name="Stud. Mycol.">
        <title>101 Dothideomycetes genomes: a test case for predicting lifestyles and emergence of pathogens.</title>
        <authorList>
            <person name="Haridas S."/>
            <person name="Albert R."/>
            <person name="Binder M."/>
            <person name="Bloem J."/>
            <person name="Labutti K."/>
            <person name="Salamov A."/>
            <person name="Andreopoulos B."/>
            <person name="Baker S."/>
            <person name="Barry K."/>
            <person name="Bills G."/>
            <person name="Bluhm B."/>
            <person name="Cannon C."/>
            <person name="Castanera R."/>
            <person name="Culley D."/>
            <person name="Daum C."/>
            <person name="Ezra D."/>
            <person name="Gonzalez J."/>
            <person name="Henrissat B."/>
            <person name="Kuo A."/>
            <person name="Liang C."/>
            <person name="Lipzen A."/>
            <person name="Lutzoni F."/>
            <person name="Magnuson J."/>
            <person name="Mondo S."/>
            <person name="Nolan M."/>
            <person name="Ohm R."/>
            <person name="Pangilinan J."/>
            <person name="Park H.-J."/>
            <person name="Ramirez L."/>
            <person name="Alfaro M."/>
            <person name="Sun H."/>
            <person name="Tritt A."/>
            <person name="Yoshinaga Y."/>
            <person name="Zwiers L.-H."/>
            <person name="Turgeon B."/>
            <person name="Goodwin S."/>
            <person name="Spatafora J."/>
            <person name="Crous P."/>
            <person name="Grigoriev I."/>
        </authorList>
    </citation>
    <scope>NUCLEOTIDE SEQUENCE</scope>
    <source>
        <strain evidence="7">CBS 113389</strain>
    </source>
</reference>
<dbReference type="OrthoDB" id="5407715at2759"/>
<organism evidence="7 8">
    <name type="scientific">Neohortaea acidophila</name>
    <dbReference type="NCBI Taxonomy" id="245834"/>
    <lineage>
        <taxon>Eukaryota</taxon>
        <taxon>Fungi</taxon>
        <taxon>Dikarya</taxon>
        <taxon>Ascomycota</taxon>
        <taxon>Pezizomycotina</taxon>
        <taxon>Dothideomycetes</taxon>
        <taxon>Dothideomycetidae</taxon>
        <taxon>Mycosphaerellales</taxon>
        <taxon>Teratosphaeriaceae</taxon>
        <taxon>Neohortaea</taxon>
    </lineage>
</organism>
<dbReference type="GO" id="GO:0046872">
    <property type="term" value="F:metal ion binding"/>
    <property type="evidence" value="ECO:0007669"/>
    <property type="project" value="UniProtKB-KW"/>
</dbReference>
<evidence type="ECO:0000256" key="3">
    <source>
        <dbReference type="ARBA" id="ARBA00022723"/>
    </source>
</evidence>
<comment type="cofactor">
    <cofactor evidence="1">
        <name>Zn(2+)</name>
        <dbReference type="ChEBI" id="CHEBI:29105"/>
    </cofactor>
</comment>